<keyword evidence="10" id="KW-1185">Reference proteome</keyword>
<dbReference type="GO" id="GO:0009395">
    <property type="term" value="P:phospholipid catabolic process"/>
    <property type="evidence" value="ECO:0007669"/>
    <property type="project" value="TreeGrafter"/>
</dbReference>
<dbReference type="InterPro" id="IPR015679">
    <property type="entry name" value="PLipase_D_fam"/>
</dbReference>
<evidence type="ECO:0000259" key="8">
    <source>
        <dbReference type="PROSITE" id="PS50035"/>
    </source>
</evidence>
<dbReference type="EC" id="3.1.4.4" evidence="2"/>
<dbReference type="Gene3D" id="3.30.870.10">
    <property type="entry name" value="Endonuclease Chain A"/>
    <property type="match status" value="2"/>
</dbReference>
<evidence type="ECO:0000256" key="4">
    <source>
        <dbReference type="ARBA" id="ARBA00022801"/>
    </source>
</evidence>
<accession>A0A024GH82</accession>
<evidence type="ECO:0000313" key="10">
    <source>
        <dbReference type="Proteomes" id="UP000053237"/>
    </source>
</evidence>
<dbReference type="PANTHER" id="PTHR18896">
    <property type="entry name" value="PHOSPHOLIPASE D"/>
    <property type="match status" value="1"/>
</dbReference>
<dbReference type="InterPro" id="IPR025202">
    <property type="entry name" value="PLD-like_dom"/>
</dbReference>
<evidence type="ECO:0000256" key="3">
    <source>
        <dbReference type="ARBA" id="ARBA00022737"/>
    </source>
</evidence>
<dbReference type="PANTHER" id="PTHR18896:SF76">
    <property type="entry name" value="PHOSPHOLIPASE"/>
    <property type="match status" value="1"/>
</dbReference>
<name>A0A024GH82_9STRA</name>
<feature type="signal peptide" evidence="7">
    <location>
        <begin position="1"/>
        <end position="29"/>
    </location>
</feature>
<dbReference type="PROSITE" id="PS50035">
    <property type="entry name" value="PLD"/>
    <property type="match status" value="1"/>
</dbReference>
<dbReference type="SMART" id="SM00155">
    <property type="entry name" value="PLDc"/>
    <property type="match status" value="2"/>
</dbReference>
<dbReference type="OrthoDB" id="14911at2759"/>
<feature type="chain" id="PRO_5001529484" description="phospholipase D" evidence="7">
    <location>
        <begin position="30"/>
        <end position="595"/>
    </location>
</feature>
<feature type="domain" description="PLD phosphodiesterase" evidence="8">
    <location>
        <begin position="466"/>
        <end position="493"/>
    </location>
</feature>
<keyword evidence="7" id="KW-0732">Signal</keyword>
<dbReference type="InParanoid" id="A0A024GH82"/>
<dbReference type="Proteomes" id="UP000053237">
    <property type="component" value="Unassembled WGS sequence"/>
</dbReference>
<keyword evidence="6" id="KW-0443">Lipid metabolism</keyword>
<sequence>MQHFRQPSIRNLLRIFGFLVLLKAQNVSADQRPKCARAETFGFIKMKTCEPGFLCHFDANKQCAIKPEGTDFSTGADISMEQPVLDPVSWFLTDEEMTAARNGIPRIQLQLYTVGNGVTYYSSTSAYFAQLLAEFGSTNGKDDRIYMTGWGFANISLNPAAPSPDTTRLLSVLQQCVQRGTDVRILSWANVLENDFIKDVRDTVNKKFLPPTCSPGSRFLFDDRLPSNSATHHQKSVVIRKGSSVTAFVGGIDATIERWDVSTHDAQTVRKKSGDSSAYNGWIDAAVRLSGPAAFDIANNFLARWNDTQAASGSKMHDFMDFDNDKYSFLPSIDKSLCGTNSAPLNVPVNGTHAIQIVRTFACDPFRGPLEVAPKGEFSLYRSRLKALSMAKNFIYIEDQYFAVDTTVQDVLLRVLPGLQRLIVITNVPQGREKLAGYEKYVFQMMSKLQRAFPYKVQVYSIKSATKIYIHAKTLIIDDVFYYTGSGNWNRRSMSQDSEIAANIIDTELVSTPDGITVTKLGREFRLTRFSELTKLTIESLQTMTFLQTADALDAASYDLNSLINPLVLDDKLAFDGFPERLHKKVDPENFCTRP</sequence>
<reference evidence="9 10" key="1">
    <citation type="submission" date="2012-05" db="EMBL/GenBank/DDBJ databases">
        <title>Recombination and specialization in a pathogen metapopulation.</title>
        <authorList>
            <person name="Gardiner A."/>
            <person name="Kemen E."/>
            <person name="Schultz-Larsen T."/>
            <person name="MacLean D."/>
            <person name="Van Oosterhout C."/>
            <person name="Jones J.D.G."/>
        </authorList>
    </citation>
    <scope>NUCLEOTIDE SEQUENCE [LARGE SCALE GENOMIC DNA]</scope>
    <source>
        <strain evidence="9 10">Ac Nc2</strain>
    </source>
</reference>
<dbReference type="AlphaFoldDB" id="A0A024GH82"/>
<dbReference type="STRING" id="65357.A0A024GH82"/>
<comment type="catalytic activity">
    <reaction evidence="1">
        <text>a 1,2-diacyl-sn-glycero-3-phosphocholine + H2O = a 1,2-diacyl-sn-glycero-3-phosphate + choline + H(+)</text>
        <dbReference type="Rhea" id="RHEA:14445"/>
        <dbReference type="ChEBI" id="CHEBI:15354"/>
        <dbReference type="ChEBI" id="CHEBI:15377"/>
        <dbReference type="ChEBI" id="CHEBI:15378"/>
        <dbReference type="ChEBI" id="CHEBI:57643"/>
        <dbReference type="ChEBI" id="CHEBI:58608"/>
        <dbReference type="EC" id="3.1.4.4"/>
    </reaction>
</comment>
<dbReference type="GO" id="GO:0004630">
    <property type="term" value="F:phospholipase D activity"/>
    <property type="evidence" value="ECO:0007669"/>
    <property type="project" value="UniProtKB-EC"/>
</dbReference>
<dbReference type="Pfam" id="PF13091">
    <property type="entry name" value="PLDc_2"/>
    <property type="match status" value="1"/>
</dbReference>
<proteinExistence type="predicted"/>
<keyword evidence="5" id="KW-0442">Lipid degradation</keyword>
<evidence type="ECO:0000256" key="2">
    <source>
        <dbReference type="ARBA" id="ARBA00012027"/>
    </source>
</evidence>
<dbReference type="SUPFAM" id="SSF56024">
    <property type="entry name" value="Phospholipase D/nuclease"/>
    <property type="match status" value="2"/>
</dbReference>
<keyword evidence="3" id="KW-0677">Repeat</keyword>
<comment type="caution">
    <text evidence="9">The sequence shown here is derived from an EMBL/GenBank/DDBJ whole genome shotgun (WGS) entry which is preliminary data.</text>
</comment>
<gene>
    <name evidence="9" type="ORF">BN9_067810</name>
</gene>
<evidence type="ECO:0000256" key="6">
    <source>
        <dbReference type="ARBA" id="ARBA00023098"/>
    </source>
</evidence>
<dbReference type="CDD" id="cd09105">
    <property type="entry name" value="PLDc_vPLD1_2_like_2"/>
    <property type="match status" value="1"/>
</dbReference>
<organism evidence="9 10">
    <name type="scientific">Albugo candida</name>
    <dbReference type="NCBI Taxonomy" id="65357"/>
    <lineage>
        <taxon>Eukaryota</taxon>
        <taxon>Sar</taxon>
        <taxon>Stramenopiles</taxon>
        <taxon>Oomycota</taxon>
        <taxon>Peronosporomycetes</taxon>
        <taxon>Albuginales</taxon>
        <taxon>Albuginaceae</taxon>
        <taxon>Albugo</taxon>
    </lineage>
</organism>
<dbReference type="GO" id="GO:0005886">
    <property type="term" value="C:plasma membrane"/>
    <property type="evidence" value="ECO:0007669"/>
    <property type="project" value="TreeGrafter"/>
</dbReference>
<keyword evidence="4" id="KW-0378">Hydrolase</keyword>
<protein>
    <recommendedName>
        <fullName evidence="2">phospholipase D</fullName>
        <ecNumber evidence="2">3.1.4.4</ecNumber>
    </recommendedName>
</protein>
<evidence type="ECO:0000313" key="9">
    <source>
        <dbReference type="EMBL" id="CCI45871.1"/>
    </source>
</evidence>
<evidence type="ECO:0000256" key="1">
    <source>
        <dbReference type="ARBA" id="ARBA00000798"/>
    </source>
</evidence>
<dbReference type="InterPro" id="IPR001736">
    <property type="entry name" value="PLipase_D/transphosphatidylase"/>
</dbReference>
<evidence type="ECO:0000256" key="5">
    <source>
        <dbReference type="ARBA" id="ARBA00022963"/>
    </source>
</evidence>
<dbReference type="EMBL" id="CAIX01000110">
    <property type="protein sequence ID" value="CCI45871.1"/>
    <property type="molecule type" value="Genomic_DNA"/>
</dbReference>
<evidence type="ECO:0000256" key="7">
    <source>
        <dbReference type="SAM" id="SignalP"/>
    </source>
</evidence>